<organism evidence="1 2">
    <name type="scientific">Acanthamoeba castellanii (strain ATCC 30010 / Neff)</name>
    <dbReference type="NCBI Taxonomy" id="1257118"/>
    <lineage>
        <taxon>Eukaryota</taxon>
        <taxon>Amoebozoa</taxon>
        <taxon>Discosea</taxon>
        <taxon>Longamoebia</taxon>
        <taxon>Centramoebida</taxon>
        <taxon>Acanthamoebidae</taxon>
        <taxon>Acanthamoeba</taxon>
    </lineage>
</organism>
<gene>
    <name evidence="1" type="ORF">ACA1_378080</name>
</gene>
<keyword evidence="2" id="KW-1185">Reference proteome</keyword>
<dbReference type="KEGG" id="acan:ACA1_378080"/>
<sequence>MVSACVSCPSLLNTAYLPQTLDAQMNLSAALYLNDTGPQPSSQPMITIVARGKGLLLDRNSLSLKLSPIFEWNRDAIARQHGSVINYILAYMETSPATKLFIATNADRLQVSYFDYKWELNSFENSLLRGDS</sequence>
<dbReference type="EMBL" id="KB008025">
    <property type="protein sequence ID" value="ELR15690.1"/>
    <property type="molecule type" value="Genomic_DNA"/>
</dbReference>
<proteinExistence type="predicted"/>
<reference evidence="1 2" key="1">
    <citation type="journal article" date="2013" name="Genome Biol.">
        <title>Genome of Acanthamoeba castellanii highlights extensive lateral gene transfer and early evolution of tyrosine kinase signaling.</title>
        <authorList>
            <person name="Clarke M."/>
            <person name="Lohan A.J."/>
            <person name="Liu B."/>
            <person name="Lagkouvardos I."/>
            <person name="Roy S."/>
            <person name="Zafar N."/>
            <person name="Bertelli C."/>
            <person name="Schilde C."/>
            <person name="Kianianmomeni A."/>
            <person name="Burglin T.R."/>
            <person name="Frech C."/>
            <person name="Turcotte B."/>
            <person name="Kopec K.O."/>
            <person name="Synnott J.M."/>
            <person name="Choo C."/>
            <person name="Paponov I."/>
            <person name="Finkler A."/>
            <person name="Soon Heng Tan C."/>
            <person name="Hutchins A.P."/>
            <person name="Weinmeier T."/>
            <person name="Rattei T."/>
            <person name="Chu J.S."/>
            <person name="Gimenez G."/>
            <person name="Irimia M."/>
            <person name="Rigden D.J."/>
            <person name="Fitzpatrick D.A."/>
            <person name="Lorenzo-Morales J."/>
            <person name="Bateman A."/>
            <person name="Chiu C.H."/>
            <person name="Tang P."/>
            <person name="Hegemann P."/>
            <person name="Fromm H."/>
            <person name="Raoult D."/>
            <person name="Greub G."/>
            <person name="Miranda-Saavedra D."/>
            <person name="Chen N."/>
            <person name="Nash P."/>
            <person name="Ginger M.L."/>
            <person name="Horn M."/>
            <person name="Schaap P."/>
            <person name="Caler L."/>
            <person name="Loftus B."/>
        </authorList>
    </citation>
    <scope>NUCLEOTIDE SEQUENCE [LARGE SCALE GENOMIC DNA]</scope>
    <source>
        <strain evidence="1 2">Neff</strain>
    </source>
</reference>
<dbReference type="GeneID" id="14916367"/>
<dbReference type="AlphaFoldDB" id="L8GRT9"/>
<evidence type="ECO:0000313" key="2">
    <source>
        <dbReference type="Proteomes" id="UP000011083"/>
    </source>
</evidence>
<name>L8GRT9_ACACF</name>
<accession>L8GRT9</accession>
<dbReference type="VEuPathDB" id="AmoebaDB:ACA1_378080"/>
<protein>
    <submittedName>
        <fullName evidence="1">Uncharacterized protein</fullName>
    </submittedName>
</protein>
<dbReference type="OrthoDB" id="566844at2759"/>
<evidence type="ECO:0000313" key="1">
    <source>
        <dbReference type="EMBL" id="ELR15690.1"/>
    </source>
</evidence>
<dbReference type="RefSeq" id="XP_004337703.1">
    <property type="nucleotide sequence ID" value="XM_004337655.1"/>
</dbReference>
<dbReference type="Proteomes" id="UP000011083">
    <property type="component" value="Unassembled WGS sequence"/>
</dbReference>